<protein>
    <submittedName>
        <fullName evidence="1">Uncharacterized protein</fullName>
    </submittedName>
</protein>
<reference evidence="1" key="1">
    <citation type="submission" date="2023-06" db="EMBL/GenBank/DDBJ databases">
        <authorList>
            <person name="Kurt Z."/>
        </authorList>
    </citation>
    <scope>NUCLEOTIDE SEQUENCE</scope>
</reference>
<dbReference type="EMBL" id="CAXDID020000098">
    <property type="protein sequence ID" value="CAL6025255.1"/>
    <property type="molecule type" value="Genomic_DNA"/>
</dbReference>
<reference evidence="2 3" key="2">
    <citation type="submission" date="2024-07" db="EMBL/GenBank/DDBJ databases">
        <authorList>
            <person name="Akdeniz Z."/>
        </authorList>
    </citation>
    <scope>NUCLEOTIDE SEQUENCE [LARGE SCALE GENOMIC DNA]</scope>
</reference>
<name>A0AA86PDY8_9EUKA</name>
<evidence type="ECO:0000313" key="3">
    <source>
        <dbReference type="Proteomes" id="UP001642409"/>
    </source>
</evidence>
<keyword evidence="3" id="KW-1185">Reference proteome</keyword>
<sequence length="812" mass="95242">MICNHQLQLSVSAGLFLVIKDRKVSIVSDNDEIVLQNATELPDSTEFGFFPHNNGLYLRVNRKLFQITENLQLITEIDEQTQKYLSEQTTTNEKQNDSAPEFQALEENKCNSTVFALSRMGLEKYSKLSEEEKNQVRINDKKTLFPDKILKKHQLMNVIKLLPDYDLYMTVENNRIQIVNRDFLIIGEIKIDFDFYTGYKNPNYCHGSTSVFSPQLYTASICRGVIYIQYFDKIYKVHDANIVFVVQIPDLKLQHFDSFFHRMFTLNDDLYVSSLFGYAYILRDDKLHQIQNIGERFYQFAKQIVVWTYKKETLHQLQQNLDLTSIDTLPNMRYFSFVGGGTLIFHSDECKNALVVNLLDQSIVGSTEQFYHVDKIKNKLELGATGLQLPDKELIQLFGNDFPSRIKKEFENGLLEQICKYPNYLVEVQKIIKQIMPQVPYQMETDLNKLLQTKVNSKKTETKLAYHMQLMNVFKPFPDLNLFISVENNKIQVLNEKCEILDSIDVDFDLYFGYKNPKYNNGKMVIFSSQMYTPIMCQGELYIQYFEKLVKIKNRKLEIVTEIPNINLSYFDSFFARIYCQNDQLYASNLYGSTYVLQYNNFEHLNNTGERYYQFCSKTFMWSYARQCIYVIQNLEEKYVCKIREDCTFYSFSQGGTLILHSSACKNVLVINLIDETYVELQNDKRFHVDNIKSHLELGVSGLQLKNAILTELFGNNFVNLLEKTYNEYITAQSKFEQFVEIKKLFQIDVLMNANQNAFQHKIENQEQKFKLVQSQIKQKFVKVDQNVTEYALKINSALQKCKEFISEEAQQ</sequence>
<dbReference type="EMBL" id="CATOUU010000642">
    <property type="protein sequence ID" value="CAI9936772.1"/>
    <property type="molecule type" value="Genomic_DNA"/>
</dbReference>
<evidence type="ECO:0000313" key="1">
    <source>
        <dbReference type="EMBL" id="CAI9936772.1"/>
    </source>
</evidence>
<dbReference type="AlphaFoldDB" id="A0AA86PDY8"/>
<gene>
    <name evidence="1" type="ORF">HINF_LOCUS24417</name>
    <name evidence="2" type="ORF">HINF_LOCUS30093</name>
</gene>
<evidence type="ECO:0000313" key="2">
    <source>
        <dbReference type="EMBL" id="CAL6025255.1"/>
    </source>
</evidence>
<dbReference type="Proteomes" id="UP001642409">
    <property type="component" value="Unassembled WGS sequence"/>
</dbReference>
<proteinExistence type="predicted"/>
<accession>A0AA86PDY8</accession>
<organism evidence="1">
    <name type="scientific">Hexamita inflata</name>
    <dbReference type="NCBI Taxonomy" id="28002"/>
    <lineage>
        <taxon>Eukaryota</taxon>
        <taxon>Metamonada</taxon>
        <taxon>Diplomonadida</taxon>
        <taxon>Hexamitidae</taxon>
        <taxon>Hexamitinae</taxon>
        <taxon>Hexamita</taxon>
    </lineage>
</organism>
<comment type="caution">
    <text evidence="1">The sequence shown here is derived from an EMBL/GenBank/DDBJ whole genome shotgun (WGS) entry which is preliminary data.</text>
</comment>